<evidence type="ECO:0000313" key="1">
    <source>
        <dbReference type="EMBL" id="GFN93562.1"/>
    </source>
</evidence>
<sequence length="74" mass="8369">MGTYRFLGRIRHPLDHQRPVTDYYEGCAFSYVHHVSAAADKSRARETRGSMFDQECHNWADEKIGKLLAGSVGA</sequence>
<dbReference type="EMBL" id="BLXT01002362">
    <property type="protein sequence ID" value="GFN93562.1"/>
    <property type="molecule type" value="Genomic_DNA"/>
</dbReference>
<protein>
    <submittedName>
        <fullName evidence="1">Uncharacterized protein</fullName>
    </submittedName>
</protein>
<dbReference type="AlphaFoldDB" id="A0AAV3ZGI4"/>
<reference evidence="1 2" key="1">
    <citation type="journal article" date="2021" name="Elife">
        <title>Chloroplast acquisition without the gene transfer in kleptoplastic sea slugs, Plakobranchus ocellatus.</title>
        <authorList>
            <person name="Maeda T."/>
            <person name="Takahashi S."/>
            <person name="Yoshida T."/>
            <person name="Shimamura S."/>
            <person name="Takaki Y."/>
            <person name="Nagai Y."/>
            <person name="Toyoda A."/>
            <person name="Suzuki Y."/>
            <person name="Arimoto A."/>
            <person name="Ishii H."/>
            <person name="Satoh N."/>
            <person name="Nishiyama T."/>
            <person name="Hasebe M."/>
            <person name="Maruyama T."/>
            <person name="Minagawa J."/>
            <person name="Obokata J."/>
            <person name="Shigenobu S."/>
        </authorList>
    </citation>
    <scope>NUCLEOTIDE SEQUENCE [LARGE SCALE GENOMIC DNA]</scope>
</reference>
<comment type="caution">
    <text evidence="1">The sequence shown here is derived from an EMBL/GenBank/DDBJ whole genome shotgun (WGS) entry which is preliminary data.</text>
</comment>
<accession>A0AAV3ZGI4</accession>
<keyword evidence="2" id="KW-1185">Reference proteome</keyword>
<name>A0AAV3ZGI4_9GAST</name>
<organism evidence="1 2">
    <name type="scientific">Plakobranchus ocellatus</name>
    <dbReference type="NCBI Taxonomy" id="259542"/>
    <lineage>
        <taxon>Eukaryota</taxon>
        <taxon>Metazoa</taxon>
        <taxon>Spiralia</taxon>
        <taxon>Lophotrochozoa</taxon>
        <taxon>Mollusca</taxon>
        <taxon>Gastropoda</taxon>
        <taxon>Heterobranchia</taxon>
        <taxon>Euthyneura</taxon>
        <taxon>Panpulmonata</taxon>
        <taxon>Sacoglossa</taxon>
        <taxon>Placobranchoidea</taxon>
        <taxon>Plakobranchidae</taxon>
        <taxon>Plakobranchus</taxon>
    </lineage>
</organism>
<dbReference type="Proteomes" id="UP000735302">
    <property type="component" value="Unassembled WGS sequence"/>
</dbReference>
<proteinExistence type="predicted"/>
<gene>
    <name evidence="1" type="ORF">PoB_002006800</name>
</gene>
<evidence type="ECO:0000313" key="2">
    <source>
        <dbReference type="Proteomes" id="UP000735302"/>
    </source>
</evidence>